<dbReference type="AlphaFoldDB" id="A0A0E9SKT9"/>
<sequence>MEAARTNLRISFININVGIRNAHVVYQLEKNTWSRTQPVRK</sequence>
<organism evidence="1">
    <name type="scientific">Anguilla anguilla</name>
    <name type="common">European freshwater eel</name>
    <name type="synonym">Muraena anguilla</name>
    <dbReference type="NCBI Taxonomy" id="7936"/>
    <lineage>
        <taxon>Eukaryota</taxon>
        <taxon>Metazoa</taxon>
        <taxon>Chordata</taxon>
        <taxon>Craniata</taxon>
        <taxon>Vertebrata</taxon>
        <taxon>Euteleostomi</taxon>
        <taxon>Actinopterygii</taxon>
        <taxon>Neopterygii</taxon>
        <taxon>Teleostei</taxon>
        <taxon>Anguilliformes</taxon>
        <taxon>Anguillidae</taxon>
        <taxon>Anguilla</taxon>
    </lineage>
</organism>
<protein>
    <submittedName>
        <fullName evidence="1">Uncharacterized protein</fullName>
    </submittedName>
</protein>
<accession>A0A0E9SKT9</accession>
<proteinExistence type="predicted"/>
<evidence type="ECO:0000313" key="1">
    <source>
        <dbReference type="EMBL" id="JAH42004.1"/>
    </source>
</evidence>
<name>A0A0E9SKT9_ANGAN</name>
<reference evidence="1" key="2">
    <citation type="journal article" date="2015" name="Fish Shellfish Immunol.">
        <title>Early steps in the European eel (Anguilla anguilla)-Vibrio vulnificus interaction in the gills: Role of the RtxA13 toxin.</title>
        <authorList>
            <person name="Callol A."/>
            <person name="Pajuelo D."/>
            <person name="Ebbesson L."/>
            <person name="Teles M."/>
            <person name="MacKenzie S."/>
            <person name="Amaro C."/>
        </authorList>
    </citation>
    <scope>NUCLEOTIDE SEQUENCE</scope>
</reference>
<reference evidence="1" key="1">
    <citation type="submission" date="2014-11" db="EMBL/GenBank/DDBJ databases">
        <authorList>
            <person name="Amaro Gonzalez C."/>
        </authorList>
    </citation>
    <scope>NUCLEOTIDE SEQUENCE</scope>
</reference>
<dbReference type="EMBL" id="GBXM01066573">
    <property type="protein sequence ID" value="JAH42004.1"/>
    <property type="molecule type" value="Transcribed_RNA"/>
</dbReference>